<comment type="caution">
    <text evidence="1">The sequence shown here is derived from an EMBL/GenBank/DDBJ whole genome shotgun (WGS) entry which is preliminary data.</text>
</comment>
<accession>A0A6L2P469</accession>
<dbReference type="EMBL" id="BKCJ010010495">
    <property type="protein sequence ID" value="GEU91845.1"/>
    <property type="molecule type" value="Genomic_DNA"/>
</dbReference>
<sequence length="377" mass="42763">MVVSRALISSKQFLTLVPLGGVDNEGSSPSTRSVNNEAPTIDADPLTAIYPLEFAENIGNSDDAPSEKDEITLIDRTTVEKTLSRRVSLNVLIVKEVEVIRLDVLIVKEVEVISLEGVLQVVGDASDPLDVDSDPDIHEFTFAKELKDSDDCHFVVAHVTPPWWKRNLREICLDKLCDIHDRAYMQQDILDNMLNSRTRKLITTLSKARAFCDAIWEREVEKDKAYAELKRKCNEALLHSEYSRLVLEEKKYVNYEQTMYILYSKVEGLESKRERLKSSDTQLLQEVDRLRCTNLEDVTALKEPFDLEKMHGYRSSSKKEFDQAGDDLATASFRFIAEAIADPYASLEKFLLKKPKSLRTKPALSNSNPLSSRSLVS</sequence>
<dbReference type="AlphaFoldDB" id="A0A6L2P469"/>
<reference evidence="1" key="1">
    <citation type="journal article" date="2019" name="Sci. Rep.">
        <title>Draft genome of Tanacetum cinerariifolium, the natural source of mosquito coil.</title>
        <authorList>
            <person name="Yamashiro T."/>
            <person name="Shiraishi A."/>
            <person name="Satake H."/>
            <person name="Nakayama K."/>
        </authorList>
    </citation>
    <scope>NUCLEOTIDE SEQUENCE</scope>
</reference>
<organism evidence="1">
    <name type="scientific">Tanacetum cinerariifolium</name>
    <name type="common">Dalmatian daisy</name>
    <name type="synonym">Chrysanthemum cinerariifolium</name>
    <dbReference type="NCBI Taxonomy" id="118510"/>
    <lineage>
        <taxon>Eukaryota</taxon>
        <taxon>Viridiplantae</taxon>
        <taxon>Streptophyta</taxon>
        <taxon>Embryophyta</taxon>
        <taxon>Tracheophyta</taxon>
        <taxon>Spermatophyta</taxon>
        <taxon>Magnoliopsida</taxon>
        <taxon>eudicotyledons</taxon>
        <taxon>Gunneridae</taxon>
        <taxon>Pentapetalae</taxon>
        <taxon>asterids</taxon>
        <taxon>campanulids</taxon>
        <taxon>Asterales</taxon>
        <taxon>Asteraceae</taxon>
        <taxon>Asteroideae</taxon>
        <taxon>Anthemideae</taxon>
        <taxon>Anthemidinae</taxon>
        <taxon>Tanacetum</taxon>
    </lineage>
</organism>
<proteinExistence type="predicted"/>
<protein>
    <submittedName>
        <fullName evidence="1">Uncharacterized protein</fullName>
    </submittedName>
</protein>
<name>A0A6L2P469_TANCI</name>
<gene>
    <name evidence="1" type="ORF">Tci_063823</name>
</gene>
<evidence type="ECO:0000313" key="1">
    <source>
        <dbReference type="EMBL" id="GEU91845.1"/>
    </source>
</evidence>